<dbReference type="GO" id="GO:0055040">
    <property type="term" value="C:periplasmic flagellum"/>
    <property type="evidence" value="ECO:0007669"/>
    <property type="project" value="UniProtKB-SubCell"/>
</dbReference>
<dbReference type="AlphaFoldDB" id="A0A7W8G868"/>
<comment type="subcellular location">
    <subcellularLocation>
        <location evidence="1">Periplasmic flagellum</location>
    </subcellularLocation>
</comment>
<keyword evidence="2" id="KW-0574">Periplasm</keyword>
<dbReference type="InterPro" id="IPR006714">
    <property type="entry name" value="FlaA"/>
</dbReference>
<dbReference type="Proteomes" id="UP000518887">
    <property type="component" value="Unassembled WGS sequence"/>
</dbReference>
<gene>
    <name evidence="5" type="ORF">HNP76_000830</name>
</gene>
<evidence type="ECO:0008006" key="7">
    <source>
        <dbReference type="Google" id="ProtNLM"/>
    </source>
</evidence>
<dbReference type="Pfam" id="PF04620">
    <property type="entry name" value="FlaA"/>
    <property type="match status" value="1"/>
</dbReference>
<name>A0A7W8G868_9SPIR</name>
<keyword evidence="3" id="KW-0975">Bacterial flagellum</keyword>
<keyword evidence="6" id="KW-1185">Reference proteome</keyword>
<sequence>MKKGVVVFTGFAFMLALTVPAVAQPSSKAVETRIIDNFDNVGSQDYQVPGKSVNSTESHNWTWAVQASHYIDKEKGFPKLEYFDGQPNSLRLFNKEGDQPKVLGVKTSYLRKGENWFEVYPENEGKPYEIPFVGTVTQVDFWVWGANYLYFIDILVRDADGRVYTLPAGNLAFNGWRNVIVPIPSHVRQHSRLRSGPTTMTFVGFRVRTDPDEYVDDFNIFFDQLKFSTNALSNVFDGYELKNVDFGDSGSSGSTSSQGEAK</sequence>
<evidence type="ECO:0000313" key="6">
    <source>
        <dbReference type="Proteomes" id="UP000518887"/>
    </source>
</evidence>
<feature type="chain" id="PRO_5030848647" description="Flagellar filament outer layer protein FlaA" evidence="4">
    <location>
        <begin position="24"/>
        <end position="262"/>
    </location>
</feature>
<reference evidence="5 6" key="1">
    <citation type="submission" date="2020-08" db="EMBL/GenBank/DDBJ databases">
        <title>Genomic Encyclopedia of Type Strains, Phase IV (KMG-IV): sequencing the most valuable type-strain genomes for metagenomic binning, comparative biology and taxonomic classification.</title>
        <authorList>
            <person name="Goeker M."/>
        </authorList>
    </citation>
    <scope>NUCLEOTIDE SEQUENCE [LARGE SCALE GENOMIC DNA]</scope>
    <source>
        <strain evidence="5 6">DSM 103462</strain>
    </source>
</reference>
<dbReference type="GO" id="GO:0030288">
    <property type="term" value="C:outer membrane-bounded periplasmic space"/>
    <property type="evidence" value="ECO:0007669"/>
    <property type="project" value="InterPro"/>
</dbReference>
<evidence type="ECO:0000256" key="4">
    <source>
        <dbReference type="SAM" id="SignalP"/>
    </source>
</evidence>
<feature type="signal peptide" evidence="4">
    <location>
        <begin position="1"/>
        <end position="23"/>
    </location>
</feature>
<comment type="caution">
    <text evidence="5">The sequence shown here is derived from an EMBL/GenBank/DDBJ whole genome shotgun (WGS) entry which is preliminary data.</text>
</comment>
<evidence type="ECO:0000256" key="2">
    <source>
        <dbReference type="ARBA" id="ARBA00022764"/>
    </source>
</evidence>
<dbReference type="RefSeq" id="WP_184657808.1">
    <property type="nucleotide sequence ID" value="NZ_CP031518.1"/>
</dbReference>
<evidence type="ECO:0000256" key="1">
    <source>
        <dbReference type="ARBA" id="ARBA00004631"/>
    </source>
</evidence>
<accession>A0A7W8G868</accession>
<organism evidence="5 6">
    <name type="scientific">Treponema ruminis</name>
    <dbReference type="NCBI Taxonomy" id="744515"/>
    <lineage>
        <taxon>Bacteria</taxon>
        <taxon>Pseudomonadati</taxon>
        <taxon>Spirochaetota</taxon>
        <taxon>Spirochaetia</taxon>
        <taxon>Spirochaetales</taxon>
        <taxon>Treponemataceae</taxon>
        <taxon>Treponema</taxon>
    </lineage>
</organism>
<dbReference type="GO" id="GO:0071973">
    <property type="term" value="P:bacterial-type flagellum-dependent cell motility"/>
    <property type="evidence" value="ECO:0007669"/>
    <property type="project" value="InterPro"/>
</dbReference>
<protein>
    <recommendedName>
        <fullName evidence="7">Flagellar filament outer layer protein FlaA</fullName>
    </recommendedName>
</protein>
<proteinExistence type="predicted"/>
<keyword evidence="4" id="KW-0732">Signal</keyword>
<evidence type="ECO:0000256" key="3">
    <source>
        <dbReference type="ARBA" id="ARBA00023143"/>
    </source>
</evidence>
<dbReference type="EMBL" id="JACHFQ010000002">
    <property type="protein sequence ID" value="MBB5225486.1"/>
    <property type="molecule type" value="Genomic_DNA"/>
</dbReference>
<evidence type="ECO:0000313" key="5">
    <source>
        <dbReference type="EMBL" id="MBB5225486.1"/>
    </source>
</evidence>